<dbReference type="GO" id="GO:0003677">
    <property type="term" value="F:DNA binding"/>
    <property type="evidence" value="ECO:0007669"/>
    <property type="project" value="UniProtKB-KW"/>
</dbReference>
<feature type="domain" description="HTH crp-type" evidence="4">
    <location>
        <begin position="145"/>
        <end position="219"/>
    </location>
</feature>
<evidence type="ECO:0000256" key="3">
    <source>
        <dbReference type="ARBA" id="ARBA00023163"/>
    </source>
</evidence>
<dbReference type="Pfam" id="PF13545">
    <property type="entry name" value="HTH_Crp_2"/>
    <property type="match status" value="1"/>
</dbReference>
<reference evidence="5" key="2">
    <citation type="submission" date="2021-08" db="EMBL/GenBank/DDBJ databases">
        <authorList>
            <person name="Tani A."/>
            <person name="Ola A."/>
            <person name="Ogura Y."/>
            <person name="Katsura K."/>
            <person name="Hayashi T."/>
        </authorList>
    </citation>
    <scope>NUCLEOTIDE SEQUENCE</scope>
    <source>
        <strain evidence="5">DSM 16372</strain>
    </source>
</reference>
<evidence type="ECO:0000313" key="6">
    <source>
        <dbReference type="Proteomes" id="UP001055247"/>
    </source>
</evidence>
<proteinExistence type="predicted"/>
<dbReference type="InterPro" id="IPR014710">
    <property type="entry name" value="RmlC-like_jellyroll"/>
</dbReference>
<dbReference type="CDD" id="cd00038">
    <property type="entry name" value="CAP_ED"/>
    <property type="match status" value="1"/>
</dbReference>
<dbReference type="SUPFAM" id="SSF51206">
    <property type="entry name" value="cAMP-binding domain-like"/>
    <property type="match status" value="1"/>
</dbReference>
<organism evidence="5 6">
    <name type="scientific">Methylobacterium hispanicum</name>
    <dbReference type="NCBI Taxonomy" id="270350"/>
    <lineage>
        <taxon>Bacteria</taxon>
        <taxon>Pseudomonadati</taxon>
        <taxon>Pseudomonadota</taxon>
        <taxon>Alphaproteobacteria</taxon>
        <taxon>Hyphomicrobiales</taxon>
        <taxon>Methylobacteriaceae</taxon>
        <taxon>Methylobacterium</taxon>
    </lineage>
</organism>
<dbReference type="Gene3D" id="2.60.120.10">
    <property type="entry name" value="Jelly Rolls"/>
    <property type="match status" value="1"/>
</dbReference>
<dbReference type="InterPro" id="IPR036390">
    <property type="entry name" value="WH_DNA-bd_sf"/>
</dbReference>
<keyword evidence="1" id="KW-0805">Transcription regulation</keyword>
<dbReference type="SUPFAM" id="SSF46785">
    <property type="entry name" value="Winged helix' DNA-binding domain"/>
    <property type="match status" value="1"/>
</dbReference>
<evidence type="ECO:0000256" key="1">
    <source>
        <dbReference type="ARBA" id="ARBA00023015"/>
    </source>
</evidence>
<evidence type="ECO:0000259" key="4">
    <source>
        <dbReference type="PROSITE" id="PS51063"/>
    </source>
</evidence>
<name>A0AAV4ZDS7_9HYPH</name>
<dbReference type="SMART" id="SM00419">
    <property type="entry name" value="HTH_CRP"/>
    <property type="match status" value="1"/>
</dbReference>
<dbReference type="Gene3D" id="1.10.10.10">
    <property type="entry name" value="Winged helix-like DNA-binding domain superfamily/Winged helix DNA-binding domain"/>
    <property type="match status" value="1"/>
</dbReference>
<comment type="caution">
    <text evidence="5">The sequence shown here is derived from an EMBL/GenBank/DDBJ whole genome shotgun (WGS) entry which is preliminary data.</text>
</comment>
<dbReference type="InterPro" id="IPR036388">
    <property type="entry name" value="WH-like_DNA-bd_sf"/>
</dbReference>
<sequence>MPMTVSAPIARLVDLEDSDQDAFCSTIRSRRRISARDDVFKEGFASRYISLILSGWAYRYKQLEDGRQQILGFLLPGDLTEASPVNGYLLDHSVGALTDLICADISHEALATVCLSRPAIQKALAGEALAMSSIQREWLMSLGQRTGTERLGHLLCELYWRLGRIGSVQAETFTLPATQGDLAAALGLSTVHVCRKFAELRELGLVQTSWKKVHICDVAQLQALSCFRPDYLYFSEALTGGHGWAAHGPGRPPAHEDDIFSRSNVPRCRRLRSELEAADFSLLRELGRSGTSHCGAGYSVPGAILKAYCQSALNCRMAALSGCFGRNEASTIKI</sequence>
<keyword evidence="3" id="KW-0804">Transcription</keyword>
<dbReference type="AlphaFoldDB" id="A0AAV4ZDS7"/>
<protein>
    <recommendedName>
        <fullName evidence="4">HTH crp-type domain-containing protein</fullName>
    </recommendedName>
</protein>
<evidence type="ECO:0000256" key="2">
    <source>
        <dbReference type="ARBA" id="ARBA00023125"/>
    </source>
</evidence>
<keyword evidence="6" id="KW-1185">Reference proteome</keyword>
<dbReference type="PROSITE" id="PS51063">
    <property type="entry name" value="HTH_CRP_2"/>
    <property type="match status" value="1"/>
</dbReference>
<dbReference type="EMBL" id="BPQO01000001">
    <property type="protein sequence ID" value="GJD86645.1"/>
    <property type="molecule type" value="Genomic_DNA"/>
</dbReference>
<accession>A0AAV4ZDS7</accession>
<dbReference type="GO" id="GO:0006355">
    <property type="term" value="P:regulation of DNA-templated transcription"/>
    <property type="evidence" value="ECO:0007669"/>
    <property type="project" value="InterPro"/>
</dbReference>
<dbReference type="RefSeq" id="WP_066919103.1">
    <property type="nucleotide sequence ID" value="NZ_BPQO01000001.1"/>
</dbReference>
<dbReference type="InterPro" id="IPR012318">
    <property type="entry name" value="HTH_CRP"/>
</dbReference>
<gene>
    <name evidence="5" type="ORF">BHAOGJBA_0139</name>
</gene>
<dbReference type="InterPro" id="IPR018490">
    <property type="entry name" value="cNMP-bd_dom_sf"/>
</dbReference>
<dbReference type="Pfam" id="PF00027">
    <property type="entry name" value="cNMP_binding"/>
    <property type="match status" value="1"/>
</dbReference>
<dbReference type="InterPro" id="IPR000595">
    <property type="entry name" value="cNMP-bd_dom"/>
</dbReference>
<dbReference type="Proteomes" id="UP001055247">
    <property type="component" value="Unassembled WGS sequence"/>
</dbReference>
<reference evidence="5" key="1">
    <citation type="journal article" date="2016" name="Front. Microbiol.">
        <title>Genome Sequence of the Piezophilic, Mesophilic Sulfate-Reducing Bacterium Desulfovibrio indicus J2T.</title>
        <authorList>
            <person name="Cao J."/>
            <person name="Maignien L."/>
            <person name="Shao Z."/>
            <person name="Alain K."/>
            <person name="Jebbar M."/>
        </authorList>
    </citation>
    <scope>NUCLEOTIDE SEQUENCE</scope>
    <source>
        <strain evidence="5">DSM 16372</strain>
    </source>
</reference>
<evidence type="ECO:0000313" key="5">
    <source>
        <dbReference type="EMBL" id="GJD86645.1"/>
    </source>
</evidence>
<keyword evidence="2" id="KW-0238">DNA-binding</keyword>